<evidence type="ECO:0000313" key="2">
    <source>
        <dbReference type="EMBL" id="QNN61590.1"/>
    </source>
</evidence>
<dbReference type="RefSeq" id="WP_187534789.1">
    <property type="nucleotide sequence ID" value="NZ_CBCSHU010000003.1"/>
</dbReference>
<protein>
    <submittedName>
        <fullName evidence="2">Alpha/beta fold hydrolase</fullName>
    </submittedName>
</protein>
<proteinExistence type="predicted"/>
<dbReference type="SUPFAM" id="SSF53474">
    <property type="entry name" value="alpha/beta-Hydrolases"/>
    <property type="match status" value="1"/>
</dbReference>
<dbReference type="Gene3D" id="3.40.50.1820">
    <property type="entry name" value="alpha/beta hydrolase"/>
    <property type="match status" value="1"/>
</dbReference>
<accession>A0A7G9S165</accession>
<dbReference type="InterPro" id="IPR022742">
    <property type="entry name" value="Hydrolase_4"/>
</dbReference>
<gene>
    <name evidence="2" type="ORF">H9L01_04350</name>
</gene>
<dbReference type="Pfam" id="PF12146">
    <property type="entry name" value="Hydrolase_4"/>
    <property type="match status" value="1"/>
</dbReference>
<dbReference type="InterPro" id="IPR051044">
    <property type="entry name" value="MAG_DAG_Lipase"/>
</dbReference>
<dbReference type="EMBL" id="CP060715">
    <property type="protein sequence ID" value="QNN61590.1"/>
    <property type="molecule type" value="Genomic_DNA"/>
</dbReference>
<sequence length="264" mass="29854">MEPITTYDGYTINYQYSPVEDAKATVIFSHGFVEYSAHYSKLASQLNAYGFNVFKYDLRGHGRTTAPLGDLEAYEDFALDLNECVQWVKDKDSTLPIYTMGFSMGGMITALYGILYPYEVSGQILLGAGLSIASQFNDVTDDEISVLKFLEMMGTTGDGGIRQLIAMDSPYVIKKTTRRFLVESLVKAPTFIQENYAMYQLPVLLIHGQQDPIITYKGSQKFYDEIASDDKEILIYPEYEHDLLRIPDAPKIIAVIAEWINRHL</sequence>
<dbReference type="InterPro" id="IPR000073">
    <property type="entry name" value="AB_hydrolase_1"/>
</dbReference>
<dbReference type="GO" id="GO:0016787">
    <property type="term" value="F:hydrolase activity"/>
    <property type="evidence" value="ECO:0007669"/>
    <property type="project" value="UniProtKB-KW"/>
</dbReference>
<dbReference type="PANTHER" id="PTHR11614">
    <property type="entry name" value="PHOSPHOLIPASE-RELATED"/>
    <property type="match status" value="1"/>
</dbReference>
<keyword evidence="2" id="KW-0378">Hydrolase</keyword>
<organism evidence="2 3">
    <name type="scientific">Erysipelothrix inopinata</name>
    <dbReference type="NCBI Taxonomy" id="225084"/>
    <lineage>
        <taxon>Bacteria</taxon>
        <taxon>Bacillati</taxon>
        <taxon>Bacillota</taxon>
        <taxon>Erysipelotrichia</taxon>
        <taxon>Erysipelotrichales</taxon>
        <taxon>Erysipelotrichaceae</taxon>
        <taxon>Erysipelothrix</taxon>
    </lineage>
</organism>
<dbReference type="AlphaFoldDB" id="A0A7G9S165"/>
<name>A0A7G9S165_9FIRM</name>
<reference evidence="2 3" key="1">
    <citation type="submission" date="2020-08" db="EMBL/GenBank/DDBJ databases">
        <title>Genome sequence of Erysipelothrix inopinata DSM 15511T.</title>
        <authorList>
            <person name="Hyun D.-W."/>
            <person name="Bae J.-W."/>
        </authorList>
    </citation>
    <scope>NUCLEOTIDE SEQUENCE [LARGE SCALE GENOMIC DNA]</scope>
    <source>
        <strain evidence="2 3">DSM 15511</strain>
    </source>
</reference>
<keyword evidence="3" id="KW-1185">Reference proteome</keyword>
<dbReference type="PRINTS" id="PR00111">
    <property type="entry name" value="ABHYDROLASE"/>
</dbReference>
<dbReference type="InterPro" id="IPR029058">
    <property type="entry name" value="AB_hydrolase_fold"/>
</dbReference>
<evidence type="ECO:0000313" key="3">
    <source>
        <dbReference type="Proteomes" id="UP000515928"/>
    </source>
</evidence>
<dbReference type="Proteomes" id="UP000515928">
    <property type="component" value="Chromosome"/>
</dbReference>
<feature type="domain" description="Serine aminopeptidase S33" evidence="1">
    <location>
        <begin position="21"/>
        <end position="245"/>
    </location>
</feature>
<dbReference type="KEGG" id="eio:H9L01_04350"/>
<evidence type="ECO:0000259" key="1">
    <source>
        <dbReference type="Pfam" id="PF12146"/>
    </source>
</evidence>